<evidence type="ECO:0000313" key="1">
    <source>
        <dbReference type="EMBL" id="JAH99048.1"/>
    </source>
</evidence>
<reference evidence="1" key="2">
    <citation type="journal article" date="2015" name="Fish Shellfish Immunol.">
        <title>Early steps in the European eel (Anguilla anguilla)-Vibrio vulnificus interaction in the gills: Role of the RtxA13 toxin.</title>
        <authorList>
            <person name="Callol A."/>
            <person name="Pajuelo D."/>
            <person name="Ebbesson L."/>
            <person name="Teles M."/>
            <person name="MacKenzie S."/>
            <person name="Amaro C."/>
        </authorList>
    </citation>
    <scope>NUCLEOTIDE SEQUENCE</scope>
</reference>
<name>A0A0E9XBI5_ANGAN</name>
<proteinExistence type="predicted"/>
<reference evidence="1" key="1">
    <citation type="submission" date="2014-11" db="EMBL/GenBank/DDBJ databases">
        <authorList>
            <person name="Amaro Gonzalez C."/>
        </authorList>
    </citation>
    <scope>NUCLEOTIDE SEQUENCE</scope>
</reference>
<sequence>MEKCQLNEYTKRSTKRLSLKEKEHHKIECFLKTKNKRKTKHIEKLLITCFES</sequence>
<organism evidence="1">
    <name type="scientific">Anguilla anguilla</name>
    <name type="common">European freshwater eel</name>
    <name type="synonym">Muraena anguilla</name>
    <dbReference type="NCBI Taxonomy" id="7936"/>
    <lineage>
        <taxon>Eukaryota</taxon>
        <taxon>Metazoa</taxon>
        <taxon>Chordata</taxon>
        <taxon>Craniata</taxon>
        <taxon>Vertebrata</taxon>
        <taxon>Euteleostomi</taxon>
        <taxon>Actinopterygii</taxon>
        <taxon>Neopterygii</taxon>
        <taxon>Teleostei</taxon>
        <taxon>Anguilliformes</taxon>
        <taxon>Anguillidae</taxon>
        <taxon>Anguilla</taxon>
    </lineage>
</organism>
<accession>A0A0E9XBI5</accession>
<dbReference type="AlphaFoldDB" id="A0A0E9XBI5"/>
<dbReference type="EMBL" id="GBXM01009529">
    <property type="protein sequence ID" value="JAH99048.1"/>
    <property type="molecule type" value="Transcribed_RNA"/>
</dbReference>
<protein>
    <submittedName>
        <fullName evidence="1">Uncharacterized protein</fullName>
    </submittedName>
</protein>